<accession>A0A016VZZ5</accession>
<dbReference type="InterPro" id="IPR040676">
    <property type="entry name" value="DUF5641"/>
</dbReference>
<dbReference type="Proteomes" id="UP000024635">
    <property type="component" value="Unassembled WGS sequence"/>
</dbReference>
<dbReference type="SUPFAM" id="SSF53098">
    <property type="entry name" value="Ribonuclease H-like"/>
    <property type="match status" value="1"/>
</dbReference>
<name>A0A016VZZ5_9BILA</name>
<comment type="caution">
    <text evidence="3">The sequence shown here is derived from an EMBL/GenBank/DDBJ whole genome shotgun (WGS) entry which is preliminary data.</text>
</comment>
<dbReference type="Gene3D" id="1.10.340.70">
    <property type="match status" value="1"/>
</dbReference>
<sequence length="866" mass="99122">MHMNLREFLCSSHITRTTIDPQDYAKEPNTAKLLGIPWDCDRDELSTPIKISAVEVSSKRSALRAYASTYDPLGLLTPYMASAKLFIQDLWMKKLNWDDKLDEEDLKKWSIILTGLQHPVPPIRRHIVPTGASTCELCIFGDASKRLYASCAYFVCRTHNVVTCNLVMAKSHLNDIKPMTIPRMELLAARNCVFLAQFLVKELDFNISHIHFFSDSQITLHWIHSSKPLKQFVHNRVIAIRKILDQFQKQGISTKFHYVASEDNPADCATRGIPTDANADMWWNGPSFLRDSPENWPNGGMDFSTAPVATSEQDQEFAQVSSVSESSHISVLPFTVTNSYNRLVRITSYVLKFLRRKIFNRVSATSQACLLQSIPSLKDLSSGNIITAQDFQLAEALLIREHYRESEHAIGQLHLDRLNAHRDELGLIRCPARMENAPFTSPVLLVPSHPLTKLVILQAHTSLYHQGVYGTMTHLRTRYLIPSIYRTVGKFLRTCVVCKKVNGRAYRYPDMPSLPKERVTRSRPFQKVGLDYLGPLYYRDTAGIKSKLWICLITCMATRAVHFEVVNSNSTQDFLLAFRRFLARRGTPDLVYSDNATTFHAGEDALNKLFFEHRSWNRIQEFSTIHKITWKFITPVSPWKGGFYERLVALFKSAFSKAIGIQLLKLDQIHTVVVEIEAVINSRPITPYREKDPSFHVLRPCDFISPEVTLQLPPGENTSDIGFEGHRLTEWYKDTTQVLDCFWNIWYSEYLSALAQRHQRRLRQSQYTHTHPSVNDVVIIGNDNVPRGQWRLGIVIRLLSDKKGVVRSAEVRTSKGKSFTRSITHLYPLEISAQDDYIPKPKAKKSSSPTRIQPPRKVKRVRSYST</sequence>
<dbReference type="InterPro" id="IPR036397">
    <property type="entry name" value="RNaseH_sf"/>
</dbReference>
<organism evidence="3 4">
    <name type="scientific">Ancylostoma ceylanicum</name>
    <dbReference type="NCBI Taxonomy" id="53326"/>
    <lineage>
        <taxon>Eukaryota</taxon>
        <taxon>Metazoa</taxon>
        <taxon>Ecdysozoa</taxon>
        <taxon>Nematoda</taxon>
        <taxon>Chromadorea</taxon>
        <taxon>Rhabditida</taxon>
        <taxon>Rhabditina</taxon>
        <taxon>Rhabditomorpha</taxon>
        <taxon>Strongyloidea</taxon>
        <taxon>Ancylostomatidae</taxon>
        <taxon>Ancylostomatinae</taxon>
        <taxon>Ancylostoma</taxon>
    </lineage>
</organism>
<dbReference type="Pfam" id="PF05380">
    <property type="entry name" value="Peptidase_A17"/>
    <property type="match status" value="1"/>
</dbReference>
<proteinExistence type="predicted"/>
<dbReference type="GO" id="GO:0003676">
    <property type="term" value="F:nucleic acid binding"/>
    <property type="evidence" value="ECO:0007669"/>
    <property type="project" value="InterPro"/>
</dbReference>
<evidence type="ECO:0000313" key="3">
    <source>
        <dbReference type="EMBL" id="EYC33154.1"/>
    </source>
</evidence>
<dbReference type="EMBL" id="JARK01001338">
    <property type="protein sequence ID" value="EYC33154.1"/>
    <property type="molecule type" value="Genomic_DNA"/>
</dbReference>
<dbReference type="Gene3D" id="3.30.420.10">
    <property type="entry name" value="Ribonuclease H-like superfamily/Ribonuclease H"/>
    <property type="match status" value="1"/>
</dbReference>
<protein>
    <recommendedName>
        <fullName evidence="2">Integrase catalytic domain-containing protein</fullName>
    </recommendedName>
</protein>
<feature type="domain" description="Integrase catalytic" evidence="2">
    <location>
        <begin position="520"/>
        <end position="708"/>
    </location>
</feature>
<dbReference type="InterPro" id="IPR041588">
    <property type="entry name" value="Integrase_H2C2"/>
</dbReference>
<feature type="region of interest" description="Disordered" evidence="1">
    <location>
        <begin position="837"/>
        <end position="866"/>
    </location>
</feature>
<gene>
    <name evidence="3" type="primary">Acey_s0002.g629</name>
    <name evidence="3" type="ORF">Y032_0002g629</name>
</gene>
<dbReference type="Pfam" id="PF17921">
    <property type="entry name" value="Integrase_H2C2"/>
    <property type="match status" value="1"/>
</dbReference>
<dbReference type="PROSITE" id="PS50994">
    <property type="entry name" value="INTEGRASE"/>
    <property type="match status" value="1"/>
</dbReference>
<keyword evidence="4" id="KW-1185">Reference proteome</keyword>
<dbReference type="InterPro" id="IPR012337">
    <property type="entry name" value="RNaseH-like_sf"/>
</dbReference>
<dbReference type="PANTHER" id="PTHR47331">
    <property type="entry name" value="PHD-TYPE DOMAIN-CONTAINING PROTEIN"/>
    <property type="match status" value="1"/>
</dbReference>
<feature type="compositionally biased region" description="Basic residues" evidence="1">
    <location>
        <begin position="854"/>
        <end position="866"/>
    </location>
</feature>
<dbReference type="PANTHER" id="PTHR47331:SF4">
    <property type="entry name" value="PEPTIDASE S1 DOMAIN-CONTAINING PROTEIN"/>
    <property type="match status" value="1"/>
</dbReference>
<dbReference type="AlphaFoldDB" id="A0A016VZZ5"/>
<evidence type="ECO:0000259" key="2">
    <source>
        <dbReference type="PROSITE" id="PS50994"/>
    </source>
</evidence>
<reference evidence="4" key="1">
    <citation type="journal article" date="2015" name="Nat. Genet.">
        <title>The genome and transcriptome of the zoonotic hookworm Ancylostoma ceylanicum identify infection-specific gene families.</title>
        <authorList>
            <person name="Schwarz E.M."/>
            <person name="Hu Y."/>
            <person name="Antoshechkin I."/>
            <person name="Miller M.M."/>
            <person name="Sternberg P.W."/>
            <person name="Aroian R.V."/>
        </authorList>
    </citation>
    <scope>NUCLEOTIDE SEQUENCE</scope>
    <source>
        <strain evidence="4">HY135</strain>
    </source>
</reference>
<evidence type="ECO:0000313" key="4">
    <source>
        <dbReference type="Proteomes" id="UP000024635"/>
    </source>
</evidence>
<evidence type="ECO:0000256" key="1">
    <source>
        <dbReference type="SAM" id="MobiDB-lite"/>
    </source>
</evidence>
<dbReference type="STRING" id="53326.A0A016VZZ5"/>
<dbReference type="OrthoDB" id="5870244at2759"/>
<dbReference type="InterPro" id="IPR001584">
    <property type="entry name" value="Integrase_cat-core"/>
</dbReference>
<dbReference type="InterPro" id="IPR008042">
    <property type="entry name" value="Retrotrans_Pao"/>
</dbReference>
<dbReference type="GO" id="GO:0015074">
    <property type="term" value="P:DNA integration"/>
    <property type="evidence" value="ECO:0007669"/>
    <property type="project" value="InterPro"/>
</dbReference>
<dbReference type="Pfam" id="PF18701">
    <property type="entry name" value="DUF5641"/>
    <property type="match status" value="1"/>
</dbReference>